<evidence type="ECO:0000313" key="3">
    <source>
        <dbReference type="Proteomes" id="UP000221165"/>
    </source>
</evidence>
<keyword evidence="2" id="KW-0472">Membrane</keyword>
<dbReference type="EMBL" id="MIGC01000799">
    <property type="protein sequence ID" value="PHJ24217.1"/>
    <property type="molecule type" value="Genomic_DNA"/>
</dbReference>
<feature type="non-terminal residue" evidence="2">
    <location>
        <position position="89"/>
    </location>
</feature>
<evidence type="ECO:0000256" key="1">
    <source>
        <dbReference type="SAM" id="MobiDB-lite"/>
    </source>
</evidence>
<comment type="caution">
    <text evidence="2">The sequence shown here is derived from an EMBL/GenBank/DDBJ whole genome shotgun (WGS) entry which is preliminary data.</text>
</comment>
<dbReference type="AlphaFoldDB" id="A0A2C6L6N5"/>
<evidence type="ECO:0000313" key="2">
    <source>
        <dbReference type="EMBL" id="PHJ24217.1"/>
    </source>
</evidence>
<keyword evidence="3" id="KW-1185">Reference proteome</keyword>
<organism evidence="2 3">
    <name type="scientific">Cystoisospora suis</name>
    <dbReference type="NCBI Taxonomy" id="483139"/>
    <lineage>
        <taxon>Eukaryota</taxon>
        <taxon>Sar</taxon>
        <taxon>Alveolata</taxon>
        <taxon>Apicomplexa</taxon>
        <taxon>Conoidasida</taxon>
        <taxon>Coccidia</taxon>
        <taxon>Eucoccidiorida</taxon>
        <taxon>Eimeriorina</taxon>
        <taxon>Sarcocystidae</taxon>
        <taxon>Cystoisospora</taxon>
    </lineage>
</organism>
<sequence>MKNTLTEQTSLCLITTVVPHWAYKGGKKPVVIDGEEPVIPEIEEKQTVQRVTSLMSAMPAITHKDENEHSLLLGGEEEEKRKEKEQQQV</sequence>
<dbReference type="Proteomes" id="UP000221165">
    <property type="component" value="Unassembled WGS sequence"/>
</dbReference>
<feature type="region of interest" description="Disordered" evidence="1">
    <location>
        <begin position="57"/>
        <end position="89"/>
    </location>
</feature>
<dbReference type="VEuPathDB" id="ToxoDB:CSUI_001931"/>
<reference evidence="2 3" key="1">
    <citation type="journal article" date="2017" name="Int. J. Parasitol.">
        <title>The genome of the protozoan parasite Cystoisospora suis and a reverse vaccinology approach to identify vaccine candidates.</title>
        <authorList>
            <person name="Palmieri N."/>
            <person name="Shrestha A."/>
            <person name="Ruttkowski B."/>
            <person name="Beck T."/>
            <person name="Vogl C."/>
            <person name="Tomley F."/>
            <person name="Blake D.P."/>
            <person name="Joachim A."/>
        </authorList>
    </citation>
    <scope>NUCLEOTIDE SEQUENCE [LARGE SCALE GENOMIC DNA]</scope>
    <source>
        <strain evidence="2 3">Wien I</strain>
    </source>
</reference>
<proteinExistence type="predicted"/>
<feature type="compositionally biased region" description="Basic and acidic residues" evidence="1">
    <location>
        <begin position="78"/>
        <end position="89"/>
    </location>
</feature>
<keyword evidence="2" id="KW-0812">Transmembrane</keyword>
<accession>A0A2C6L6N5</accession>
<protein>
    <submittedName>
        <fullName evidence="2">Cleft lip and palate transmembrane protein 1 protein</fullName>
    </submittedName>
</protein>
<name>A0A2C6L6N5_9APIC</name>
<gene>
    <name evidence="2" type="ORF">CSUI_001931</name>
</gene>
<dbReference type="RefSeq" id="XP_067925890.1">
    <property type="nucleotide sequence ID" value="XM_068062134.1"/>
</dbReference>
<dbReference type="GeneID" id="94425345"/>